<proteinExistence type="predicted"/>
<name>A0A6V8PSR0_9ACTN</name>
<dbReference type="EMBL" id="BLSB01000099">
    <property type="protein sequence ID" value="GFP35418.1"/>
    <property type="molecule type" value="Genomic_DNA"/>
</dbReference>
<keyword evidence="5 8" id="KW-0812">Transmembrane</keyword>
<dbReference type="GO" id="GO:0005886">
    <property type="term" value="C:plasma membrane"/>
    <property type="evidence" value="ECO:0007669"/>
    <property type="project" value="UniProtKB-SubCell"/>
</dbReference>
<protein>
    <recommendedName>
        <fullName evidence="9">ArnT-like N-terminal domain-containing protein</fullName>
    </recommendedName>
</protein>
<evidence type="ECO:0000259" key="9">
    <source>
        <dbReference type="Pfam" id="PF02366"/>
    </source>
</evidence>
<feature type="transmembrane region" description="Helical" evidence="8">
    <location>
        <begin position="170"/>
        <end position="193"/>
    </location>
</feature>
<comment type="caution">
    <text evidence="11">The sequence shown here is derived from an EMBL/GenBank/DDBJ whole genome shotgun (WGS) entry which is preliminary data.</text>
</comment>
<feature type="transmembrane region" description="Helical" evidence="8">
    <location>
        <begin position="21"/>
        <end position="38"/>
    </location>
</feature>
<keyword evidence="6 8" id="KW-1133">Transmembrane helix</keyword>
<feature type="transmembrane region" description="Helical" evidence="8">
    <location>
        <begin position="68"/>
        <end position="86"/>
    </location>
</feature>
<evidence type="ECO:0000256" key="4">
    <source>
        <dbReference type="ARBA" id="ARBA00022679"/>
    </source>
</evidence>
<accession>A0A6V8PSR0</accession>
<evidence type="ECO:0000256" key="8">
    <source>
        <dbReference type="SAM" id="Phobius"/>
    </source>
</evidence>
<feature type="transmembrane region" description="Helical" evidence="8">
    <location>
        <begin position="280"/>
        <end position="297"/>
    </location>
</feature>
<keyword evidence="7 8" id="KW-0472">Membrane</keyword>
<dbReference type="GO" id="GO:0009103">
    <property type="term" value="P:lipopolysaccharide biosynthetic process"/>
    <property type="evidence" value="ECO:0007669"/>
    <property type="project" value="UniProtKB-ARBA"/>
</dbReference>
<dbReference type="Proteomes" id="UP000591948">
    <property type="component" value="Unassembled WGS sequence"/>
</dbReference>
<keyword evidence="2" id="KW-1003">Cell membrane</keyword>
<dbReference type="PANTHER" id="PTHR33908">
    <property type="entry name" value="MANNOSYLTRANSFERASE YKCB-RELATED"/>
    <property type="match status" value="1"/>
</dbReference>
<evidence type="ECO:0000313" key="13">
    <source>
        <dbReference type="Proteomes" id="UP000591948"/>
    </source>
</evidence>
<keyword evidence="3" id="KW-0328">Glycosyltransferase</keyword>
<evidence type="ECO:0000313" key="10">
    <source>
        <dbReference type="EMBL" id="GFP27180.1"/>
    </source>
</evidence>
<dbReference type="AlphaFoldDB" id="A0A6V8PSR0"/>
<feature type="transmembrane region" description="Helical" evidence="8">
    <location>
        <begin position="389"/>
        <end position="408"/>
    </location>
</feature>
<dbReference type="InterPro" id="IPR050297">
    <property type="entry name" value="LipidA_mod_glycosyltrf_83"/>
</dbReference>
<dbReference type="Pfam" id="PF02366">
    <property type="entry name" value="PMT"/>
    <property type="match status" value="1"/>
</dbReference>
<evidence type="ECO:0000256" key="3">
    <source>
        <dbReference type="ARBA" id="ARBA00022676"/>
    </source>
</evidence>
<sequence length="539" mass="62226">MMKNLKKIFSSYDHKNLDYKFPIFLAIYVTLRLLLLNFNSAEIGDFYSFLLLARDITTGKFPIFTNRLPFYPLLLAIGLPFLDGVLWGRILSLVFSVGILILTYKIAILFSANKNIAFLTVALLTLNPIFAHDSLRALSEAPFVFFVMLTFYLYYRKNVPWRGIFLGTSALLAAMTRFEGYLLIPAVLVGLIVQKRWRDISTVLAIFLVPVIILWGRHQILTGEPPLLIQYLPQILVGPRMFDLLPLYAMHVVFMAGFPLGALWVYMGLKDGLSKQFKQYLPLLVFLALELFLIYKVHPAHRYFNALAPFFSFFLALGLLKEYSLKKIHMLVISVILLSFFIYGSLKFQPFFVVGTIFSAISTTIFTLLVIFIMVLSSKKINFAYFKPLTVFFVVLAGIVLSTSIVLYRQYDYYTVTEASKFVLQKEGRVAWSDETGVSTWYLRERGIGLSEDLNDDEQWVWLKKNSVDYVLVTNEYNEGAELTVVKNVQYRSKFRLVKRFSWNQDQKIALWLKEMGILDEKHMPVVHRDFSEVYEIIG</sequence>
<feature type="transmembrane region" description="Helical" evidence="8">
    <location>
        <begin position="200"/>
        <end position="218"/>
    </location>
</feature>
<dbReference type="InterPro" id="IPR003342">
    <property type="entry name" value="ArnT-like_N"/>
</dbReference>
<dbReference type="GO" id="GO:0006493">
    <property type="term" value="P:protein O-linked glycosylation"/>
    <property type="evidence" value="ECO:0007669"/>
    <property type="project" value="InterPro"/>
</dbReference>
<evidence type="ECO:0000256" key="7">
    <source>
        <dbReference type="ARBA" id="ARBA00023136"/>
    </source>
</evidence>
<dbReference type="PANTHER" id="PTHR33908:SF11">
    <property type="entry name" value="MEMBRANE PROTEIN"/>
    <property type="match status" value="1"/>
</dbReference>
<feature type="transmembrane region" description="Helical" evidence="8">
    <location>
        <begin position="248"/>
        <end position="268"/>
    </location>
</feature>
<comment type="subcellular location">
    <subcellularLocation>
        <location evidence="1">Cell membrane</location>
        <topology evidence="1">Multi-pass membrane protein</topology>
    </subcellularLocation>
</comment>
<feature type="transmembrane region" description="Helical" evidence="8">
    <location>
        <begin position="93"/>
        <end position="110"/>
    </location>
</feature>
<feature type="transmembrane region" description="Helical" evidence="8">
    <location>
        <begin position="116"/>
        <end position="131"/>
    </location>
</feature>
<organism evidence="11 12">
    <name type="scientific">Candidatus Hakubella thermalkaliphila</name>
    <dbReference type="NCBI Taxonomy" id="2754717"/>
    <lineage>
        <taxon>Bacteria</taxon>
        <taxon>Bacillati</taxon>
        <taxon>Actinomycetota</taxon>
        <taxon>Actinomycetota incertae sedis</taxon>
        <taxon>Candidatus Hakubellales</taxon>
        <taxon>Candidatus Hakubellaceae</taxon>
        <taxon>Candidatus Hakubella</taxon>
    </lineage>
</organism>
<evidence type="ECO:0000256" key="1">
    <source>
        <dbReference type="ARBA" id="ARBA00004651"/>
    </source>
</evidence>
<evidence type="ECO:0000256" key="2">
    <source>
        <dbReference type="ARBA" id="ARBA00022475"/>
    </source>
</evidence>
<evidence type="ECO:0000313" key="11">
    <source>
        <dbReference type="EMBL" id="GFP35418.1"/>
    </source>
</evidence>
<feature type="domain" description="ArnT-like N-terminal" evidence="9">
    <location>
        <begin position="87"/>
        <end position="199"/>
    </location>
</feature>
<dbReference type="EMBL" id="BLRY01000019">
    <property type="protein sequence ID" value="GFP27180.1"/>
    <property type="molecule type" value="Genomic_DNA"/>
</dbReference>
<keyword evidence="4" id="KW-0808">Transferase</keyword>
<dbReference type="GO" id="GO:0016763">
    <property type="term" value="F:pentosyltransferase activity"/>
    <property type="evidence" value="ECO:0007669"/>
    <property type="project" value="TreeGrafter"/>
</dbReference>
<evidence type="ECO:0000256" key="5">
    <source>
        <dbReference type="ARBA" id="ARBA00022692"/>
    </source>
</evidence>
<evidence type="ECO:0000256" key="6">
    <source>
        <dbReference type="ARBA" id="ARBA00022989"/>
    </source>
</evidence>
<gene>
    <name evidence="10" type="ORF">HKBW3S33_00594</name>
    <name evidence="11" type="ORF">HKBW3S43_01210</name>
</gene>
<dbReference type="GO" id="GO:0000030">
    <property type="term" value="F:mannosyltransferase activity"/>
    <property type="evidence" value="ECO:0007669"/>
    <property type="project" value="InterPro"/>
</dbReference>
<reference evidence="12 13" key="1">
    <citation type="journal article" date="2020" name="Front. Microbiol.">
        <title>Single-cell genomics of novel Actinobacteria with the Wood-Ljungdahl pathway discovered in a serpentinizing system.</title>
        <authorList>
            <person name="Merino N."/>
            <person name="Kawai M."/>
            <person name="Boyd E.S."/>
            <person name="Colman D.R."/>
            <person name="McGlynn S.E."/>
            <person name="Nealson K.H."/>
            <person name="Kurokawa K."/>
            <person name="Hongoh Y."/>
        </authorList>
    </citation>
    <scope>NUCLEOTIDE SEQUENCE [LARGE SCALE GENOMIC DNA]</scope>
    <source>
        <strain evidence="10 13">S33</strain>
        <strain evidence="11 12">S43</strain>
    </source>
</reference>
<dbReference type="Proteomes" id="UP000576480">
    <property type="component" value="Unassembled WGS sequence"/>
</dbReference>
<feature type="transmembrane region" description="Helical" evidence="8">
    <location>
        <begin position="328"/>
        <end position="346"/>
    </location>
</feature>
<keyword evidence="13" id="KW-1185">Reference proteome</keyword>
<dbReference type="RefSeq" id="WP_176230022.1">
    <property type="nucleotide sequence ID" value="NZ_BLRY01000019.1"/>
</dbReference>
<feature type="transmembrane region" description="Helical" evidence="8">
    <location>
        <begin position="138"/>
        <end position="155"/>
    </location>
</feature>
<feature type="transmembrane region" description="Helical" evidence="8">
    <location>
        <begin position="352"/>
        <end position="377"/>
    </location>
</feature>
<evidence type="ECO:0000313" key="12">
    <source>
        <dbReference type="Proteomes" id="UP000576480"/>
    </source>
</evidence>